<comment type="caution">
    <text evidence="2">The sequence shown here is derived from an EMBL/GenBank/DDBJ whole genome shotgun (WGS) entry which is preliminary data.</text>
</comment>
<evidence type="ECO:0008006" key="4">
    <source>
        <dbReference type="Google" id="ProtNLM"/>
    </source>
</evidence>
<dbReference type="PANTHER" id="PTHR14241">
    <property type="entry name" value="INTERFERON-INDUCED PROTEIN 44"/>
    <property type="match status" value="1"/>
</dbReference>
<organism evidence="2 3">
    <name type="scientific">Hemibagrus wyckioides</name>
    <dbReference type="NCBI Taxonomy" id="337641"/>
    <lineage>
        <taxon>Eukaryota</taxon>
        <taxon>Metazoa</taxon>
        <taxon>Chordata</taxon>
        <taxon>Craniata</taxon>
        <taxon>Vertebrata</taxon>
        <taxon>Euteleostomi</taxon>
        <taxon>Actinopterygii</taxon>
        <taxon>Neopterygii</taxon>
        <taxon>Teleostei</taxon>
        <taxon>Ostariophysi</taxon>
        <taxon>Siluriformes</taxon>
        <taxon>Bagridae</taxon>
        <taxon>Hemibagrus</taxon>
    </lineage>
</organism>
<protein>
    <recommendedName>
        <fullName evidence="4">Interferon-induced protein 44-like</fullName>
    </recommendedName>
</protein>
<dbReference type="OrthoDB" id="25620at2759"/>
<dbReference type="EMBL" id="JAHKSW010000026">
    <property type="protein sequence ID" value="KAG7315589.1"/>
    <property type="molecule type" value="Genomic_DNA"/>
</dbReference>
<dbReference type="PANTHER" id="PTHR14241:SF1">
    <property type="entry name" value="INTERFERON-INDUCED PROTEIN 44-RELATED"/>
    <property type="match status" value="1"/>
</dbReference>
<reference evidence="2 3" key="1">
    <citation type="submission" date="2021-06" db="EMBL/GenBank/DDBJ databases">
        <title>Chromosome-level genome assembly of the red-tail catfish (Hemibagrus wyckioides).</title>
        <authorList>
            <person name="Shao F."/>
        </authorList>
    </citation>
    <scope>NUCLEOTIDE SEQUENCE [LARGE SCALE GENOMIC DNA]</scope>
    <source>
        <strain evidence="2">EC202008001</strain>
        <tissue evidence="2">Blood</tissue>
    </source>
</reference>
<dbReference type="AlphaFoldDB" id="A0A9D3SE76"/>
<dbReference type="CDD" id="cd00882">
    <property type="entry name" value="Ras_like_GTPase"/>
    <property type="match status" value="1"/>
</dbReference>
<name>A0A9D3SE76_9TELE</name>
<accession>A0A9D3SE76</accession>
<feature type="region of interest" description="Disordered" evidence="1">
    <location>
        <begin position="1"/>
        <end position="30"/>
    </location>
</feature>
<feature type="compositionally biased region" description="Basic and acidic residues" evidence="1">
    <location>
        <begin position="20"/>
        <end position="30"/>
    </location>
</feature>
<dbReference type="GO" id="GO:0006955">
    <property type="term" value="P:immune response"/>
    <property type="evidence" value="ECO:0007669"/>
    <property type="project" value="TreeGrafter"/>
</dbReference>
<evidence type="ECO:0000313" key="2">
    <source>
        <dbReference type="EMBL" id="KAG7315589.1"/>
    </source>
</evidence>
<dbReference type="Gene3D" id="3.40.50.300">
    <property type="entry name" value="P-loop containing nucleotide triphosphate hydrolases"/>
    <property type="match status" value="1"/>
</dbReference>
<evidence type="ECO:0000256" key="1">
    <source>
        <dbReference type="SAM" id="MobiDB-lite"/>
    </source>
</evidence>
<dbReference type="InterPro" id="IPR027417">
    <property type="entry name" value="P-loop_NTPase"/>
</dbReference>
<gene>
    <name evidence="2" type="ORF">KOW79_020455</name>
</gene>
<dbReference type="SUPFAM" id="SSF52540">
    <property type="entry name" value="P-loop containing nucleoside triphosphate hydrolases"/>
    <property type="match status" value="1"/>
</dbReference>
<dbReference type="Proteomes" id="UP000824219">
    <property type="component" value="Linkage Group LG26"/>
</dbReference>
<evidence type="ECO:0000313" key="3">
    <source>
        <dbReference type="Proteomes" id="UP000824219"/>
    </source>
</evidence>
<sequence length="300" mass="33592">MGAGESRPPPRQPSPPPPKLEFDQPWRKMPWGKKDQIEQKLRSFRLKGSSARFVRILVVGEVGAGKSSFIDSVNNAFQGRITSGALVDRTGGTSFTKKYKTHYIKAEDGSHLPFVFNDVMGLEDKKSGADAEDIFRAIDGFLQEGFNFDHTSSMSEKDLGYRSNPSVEDQATCLVNIIAADKISLMNDGVIDKLKKIREKATVQGIPQVIIMTRPELACPLVHRDIRKIYTSKKIKEKMEMCSNQVGIPMSHIFPVKNYHEEIDTDDDLDLLILKALDQIVNMAADLLMDQSFNSSEITE</sequence>
<feature type="compositionally biased region" description="Pro residues" evidence="1">
    <location>
        <begin position="7"/>
        <end position="19"/>
    </location>
</feature>
<proteinExistence type="predicted"/>
<keyword evidence="3" id="KW-1185">Reference proteome</keyword>